<reference evidence="2 3" key="1">
    <citation type="submission" date="2016-10" db="EMBL/GenBank/DDBJ databases">
        <authorList>
            <person name="de Groot N.N."/>
        </authorList>
    </citation>
    <scope>NUCLEOTIDE SEQUENCE [LARGE SCALE GENOMIC DNA]</scope>
    <source>
        <strain evidence="2 3">DSM 19073</strain>
    </source>
</reference>
<evidence type="ECO:0000256" key="1">
    <source>
        <dbReference type="SAM" id="Phobius"/>
    </source>
</evidence>
<evidence type="ECO:0000313" key="2">
    <source>
        <dbReference type="EMBL" id="SFJ57201.1"/>
    </source>
</evidence>
<feature type="transmembrane region" description="Helical" evidence="1">
    <location>
        <begin position="74"/>
        <end position="97"/>
    </location>
</feature>
<keyword evidence="1" id="KW-0472">Membrane</keyword>
<feature type="transmembrane region" description="Helical" evidence="1">
    <location>
        <begin position="180"/>
        <end position="202"/>
    </location>
</feature>
<feature type="transmembrane region" description="Helical" evidence="1">
    <location>
        <begin position="109"/>
        <end position="128"/>
    </location>
</feature>
<dbReference type="EMBL" id="FORA01000004">
    <property type="protein sequence ID" value="SFJ57201.1"/>
    <property type="molecule type" value="Genomic_DNA"/>
</dbReference>
<feature type="transmembrane region" description="Helical" evidence="1">
    <location>
        <begin position="148"/>
        <end position="168"/>
    </location>
</feature>
<accession>A0A1I3SHT7</accession>
<sequence>MVAVAVAERRHAARQPGRRSAQLLGKRLTRHEKSLPATGLTALWIVPVLGTICAAGLLAIGGRLDLGQAGFGDLAAAMILWLLLPALALVTATWPPLSRRGQSGAWGPVLWGFVWLTSVWAMRQWLFLPAGTFLEPRHGVALGEAAKTLAVAVAISAVVLRLCPPTLLEIRLGNWITGRPAGAILASAILLIWLTASVWAIWRGAMLGVPDY</sequence>
<keyword evidence="3" id="KW-1185">Reference proteome</keyword>
<organism evidence="2 3">
    <name type="scientific">Jannaschia pohangensis</name>
    <dbReference type="NCBI Taxonomy" id="390807"/>
    <lineage>
        <taxon>Bacteria</taxon>
        <taxon>Pseudomonadati</taxon>
        <taxon>Pseudomonadota</taxon>
        <taxon>Alphaproteobacteria</taxon>
        <taxon>Rhodobacterales</taxon>
        <taxon>Roseobacteraceae</taxon>
        <taxon>Jannaschia</taxon>
    </lineage>
</organism>
<evidence type="ECO:0000313" key="3">
    <source>
        <dbReference type="Proteomes" id="UP000199110"/>
    </source>
</evidence>
<gene>
    <name evidence="2" type="ORF">SAMN04488095_3128</name>
</gene>
<feature type="transmembrane region" description="Helical" evidence="1">
    <location>
        <begin position="37"/>
        <end position="62"/>
    </location>
</feature>
<name>A0A1I3SHT7_9RHOB</name>
<dbReference type="Proteomes" id="UP000199110">
    <property type="component" value="Unassembled WGS sequence"/>
</dbReference>
<keyword evidence="1" id="KW-0812">Transmembrane</keyword>
<keyword evidence="1" id="KW-1133">Transmembrane helix</keyword>
<protein>
    <submittedName>
        <fullName evidence="2">Uncharacterized protein</fullName>
    </submittedName>
</protein>
<proteinExistence type="predicted"/>
<dbReference type="AlphaFoldDB" id="A0A1I3SHT7"/>